<dbReference type="RefSeq" id="WP_142707558.1">
    <property type="nucleotide sequence ID" value="NZ_VIRS01000020.1"/>
</dbReference>
<proteinExistence type="inferred from homology"/>
<dbReference type="InterPro" id="IPR011611">
    <property type="entry name" value="PfkB_dom"/>
</dbReference>
<dbReference type="GO" id="GO:0008443">
    <property type="term" value="F:phosphofructokinase activity"/>
    <property type="evidence" value="ECO:0007669"/>
    <property type="project" value="TreeGrafter"/>
</dbReference>
<feature type="domain" description="Carbohydrate kinase PfkB" evidence="8">
    <location>
        <begin position="21"/>
        <end position="296"/>
    </location>
</feature>
<evidence type="ECO:0000256" key="6">
    <source>
        <dbReference type="PIRNR" id="PIRNR000535"/>
    </source>
</evidence>
<keyword evidence="2 6" id="KW-0808">Transferase</keyword>
<evidence type="ECO:0000256" key="5">
    <source>
        <dbReference type="ARBA" id="ARBA00022840"/>
    </source>
</evidence>
<dbReference type="PIRSF" id="PIRSF000535">
    <property type="entry name" value="1PFK/6PFK/LacC"/>
    <property type="match status" value="1"/>
</dbReference>
<keyword evidence="10" id="KW-1185">Reference proteome</keyword>
<dbReference type="FunFam" id="3.40.1190.20:FF:000001">
    <property type="entry name" value="Phosphofructokinase"/>
    <property type="match status" value="1"/>
</dbReference>
<dbReference type="EMBL" id="VIRS01000020">
    <property type="protein sequence ID" value="TQS42158.1"/>
    <property type="molecule type" value="Genomic_DNA"/>
</dbReference>
<name>A0A545ALF4_9ACTN</name>
<dbReference type="InterPro" id="IPR017583">
    <property type="entry name" value="Tagatose/fructose_Pkinase"/>
</dbReference>
<dbReference type="SUPFAM" id="SSF53613">
    <property type="entry name" value="Ribokinase-like"/>
    <property type="match status" value="1"/>
</dbReference>
<dbReference type="GO" id="GO:0005524">
    <property type="term" value="F:ATP binding"/>
    <property type="evidence" value="ECO:0007669"/>
    <property type="project" value="UniProtKB-KW"/>
</dbReference>
<dbReference type="PROSITE" id="PS00584">
    <property type="entry name" value="PFKB_KINASES_2"/>
    <property type="match status" value="1"/>
</dbReference>
<dbReference type="NCBIfam" id="TIGR03168">
    <property type="entry name" value="1-PFK"/>
    <property type="match status" value="1"/>
</dbReference>
<gene>
    <name evidence="9" type="ORF">FL583_26610</name>
</gene>
<evidence type="ECO:0000256" key="2">
    <source>
        <dbReference type="ARBA" id="ARBA00022679"/>
    </source>
</evidence>
<evidence type="ECO:0000313" key="10">
    <source>
        <dbReference type="Proteomes" id="UP000317982"/>
    </source>
</evidence>
<dbReference type="InterPro" id="IPR002173">
    <property type="entry name" value="Carboh/pur_kinase_PfkB_CS"/>
</dbReference>
<evidence type="ECO:0000259" key="8">
    <source>
        <dbReference type="Pfam" id="PF00294"/>
    </source>
</evidence>
<dbReference type="FunCoup" id="A0A545ALF4">
    <property type="interactions" value="170"/>
</dbReference>
<dbReference type="Gene3D" id="3.40.1190.20">
    <property type="match status" value="1"/>
</dbReference>
<evidence type="ECO:0000256" key="4">
    <source>
        <dbReference type="ARBA" id="ARBA00022777"/>
    </source>
</evidence>
<comment type="similarity">
    <text evidence="1">Belongs to the carbohydrate kinase PfkB family.</text>
</comment>
<keyword evidence="5" id="KW-0067">ATP-binding</keyword>
<dbReference type="InParanoid" id="A0A545ALF4"/>
<dbReference type="OrthoDB" id="9801219at2"/>
<dbReference type="InterPro" id="IPR029056">
    <property type="entry name" value="Ribokinase-like"/>
</dbReference>
<dbReference type="CDD" id="cd01164">
    <property type="entry name" value="FruK_PfkB_like"/>
    <property type="match status" value="1"/>
</dbReference>
<keyword evidence="3" id="KW-0547">Nucleotide-binding</keyword>
<evidence type="ECO:0000256" key="1">
    <source>
        <dbReference type="ARBA" id="ARBA00010688"/>
    </source>
</evidence>
<dbReference type="PROSITE" id="PS00583">
    <property type="entry name" value="PFKB_KINASES_1"/>
    <property type="match status" value="1"/>
</dbReference>
<sequence>MSESSIVAQGTILTVTLNAALDVTYRVDSLVPHGTHRVGPPEERAGGKGVNVARVLHALGEPVLATGLLGGDTGARIARLLAADGVPAAFEPIAGETRRTLAVADGRGATGFWEPGPEVTSAEWDAFRRRFAALLPEARVLVLSGSLPRGLPSDAYAVLVTDARRAGVPTILDASGEPLRAGIEAGPTLIKPNAEELAALLTSTGANGGVPEAAAAARALGAEVVVASAGPDGLVAVTSDGGWHARPPEVVHGNPTGAGDAAVAALARGLRDRTPWPELLADAVALSAAAVASPVAGAADLALADRFRPTVTVVPTAGDAPPLPATTVAAPLRSER</sequence>
<accession>A0A545ALF4</accession>
<dbReference type="Pfam" id="PF00294">
    <property type="entry name" value="PfkB"/>
    <property type="match status" value="1"/>
</dbReference>
<dbReference type="AlphaFoldDB" id="A0A545ALF4"/>
<dbReference type="Proteomes" id="UP000317982">
    <property type="component" value="Unassembled WGS sequence"/>
</dbReference>
<protein>
    <submittedName>
        <fullName evidence="9">1-phosphofructokinase family hexose kinase</fullName>
    </submittedName>
</protein>
<keyword evidence="4 9" id="KW-0418">Kinase</keyword>
<evidence type="ECO:0000256" key="3">
    <source>
        <dbReference type="ARBA" id="ARBA00022741"/>
    </source>
</evidence>
<dbReference type="GO" id="GO:0016052">
    <property type="term" value="P:carbohydrate catabolic process"/>
    <property type="evidence" value="ECO:0007669"/>
    <property type="project" value="UniProtKB-ARBA"/>
</dbReference>
<feature type="region of interest" description="Disordered" evidence="7">
    <location>
        <begin position="317"/>
        <end position="336"/>
    </location>
</feature>
<dbReference type="PANTHER" id="PTHR46566">
    <property type="entry name" value="1-PHOSPHOFRUCTOKINASE-RELATED"/>
    <property type="match status" value="1"/>
</dbReference>
<comment type="caution">
    <text evidence="9">The sequence shown here is derived from an EMBL/GenBank/DDBJ whole genome shotgun (WGS) entry which is preliminary data.</text>
</comment>
<reference evidence="9 10" key="1">
    <citation type="submission" date="2019-07" db="EMBL/GenBank/DDBJ databases">
        <title>Cryptosporangium phraense sp. nov., isolated from plant litter.</title>
        <authorList>
            <person name="Suriyachadkun C."/>
        </authorList>
    </citation>
    <scope>NUCLEOTIDE SEQUENCE [LARGE SCALE GENOMIC DNA]</scope>
    <source>
        <strain evidence="9 10">A-T 5661</strain>
    </source>
</reference>
<dbReference type="GO" id="GO:0005829">
    <property type="term" value="C:cytosol"/>
    <property type="evidence" value="ECO:0007669"/>
    <property type="project" value="TreeGrafter"/>
</dbReference>
<feature type="compositionally biased region" description="Low complexity" evidence="7">
    <location>
        <begin position="325"/>
        <end position="336"/>
    </location>
</feature>
<organism evidence="9 10">
    <name type="scientific">Cryptosporangium phraense</name>
    <dbReference type="NCBI Taxonomy" id="2593070"/>
    <lineage>
        <taxon>Bacteria</taxon>
        <taxon>Bacillati</taxon>
        <taxon>Actinomycetota</taxon>
        <taxon>Actinomycetes</taxon>
        <taxon>Cryptosporangiales</taxon>
        <taxon>Cryptosporangiaceae</taxon>
        <taxon>Cryptosporangium</taxon>
    </lineage>
</organism>
<evidence type="ECO:0000256" key="7">
    <source>
        <dbReference type="SAM" id="MobiDB-lite"/>
    </source>
</evidence>
<dbReference type="GO" id="GO:0044281">
    <property type="term" value="P:small molecule metabolic process"/>
    <property type="evidence" value="ECO:0007669"/>
    <property type="project" value="UniProtKB-ARBA"/>
</dbReference>
<evidence type="ECO:0000313" key="9">
    <source>
        <dbReference type="EMBL" id="TQS42158.1"/>
    </source>
</evidence>
<dbReference type="PANTHER" id="PTHR46566:SF5">
    <property type="entry name" value="1-PHOSPHOFRUCTOKINASE"/>
    <property type="match status" value="1"/>
</dbReference>